<dbReference type="AlphaFoldDB" id="A0AAP0NLL3"/>
<comment type="caution">
    <text evidence="1">The sequence shown here is derived from an EMBL/GenBank/DDBJ whole genome shotgun (WGS) entry which is preliminary data.</text>
</comment>
<accession>A0AAP0NLL3</accession>
<dbReference type="Proteomes" id="UP001419268">
    <property type="component" value="Unassembled WGS sequence"/>
</dbReference>
<protein>
    <submittedName>
        <fullName evidence="1">Uncharacterized protein</fullName>
    </submittedName>
</protein>
<evidence type="ECO:0000313" key="1">
    <source>
        <dbReference type="EMBL" id="KAK9112162.1"/>
    </source>
</evidence>
<organism evidence="1 2">
    <name type="scientific">Stephania cephalantha</name>
    <dbReference type="NCBI Taxonomy" id="152367"/>
    <lineage>
        <taxon>Eukaryota</taxon>
        <taxon>Viridiplantae</taxon>
        <taxon>Streptophyta</taxon>
        <taxon>Embryophyta</taxon>
        <taxon>Tracheophyta</taxon>
        <taxon>Spermatophyta</taxon>
        <taxon>Magnoliopsida</taxon>
        <taxon>Ranunculales</taxon>
        <taxon>Menispermaceae</taxon>
        <taxon>Menispermoideae</taxon>
        <taxon>Cissampelideae</taxon>
        <taxon>Stephania</taxon>
    </lineage>
</organism>
<keyword evidence="2" id="KW-1185">Reference proteome</keyword>
<gene>
    <name evidence="1" type="ORF">Scep_019681</name>
</gene>
<dbReference type="EMBL" id="JBBNAG010000008">
    <property type="protein sequence ID" value="KAK9112162.1"/>
    <property type="molecule type" value="Genomic_DNA"/>
</dbReference>
<reference evidence="1 2" key="1">
    <citation type="submission" date="2024-01" db="EMBL/GenBank/DDBJ databases">
        <title>Genome assemblies of Stephania.</title>
        <authorList>
            <person name="Yang L."/>
        </authorList>
    </citation>
    <scope>NUCLEOTIDE SEQUENCE [LARGE SCALE GENOMIC DNA]</scope>
    <source>
        <strain evidence="1">JXDWG</strain>
        <tissue evidence="1">Leaf</tissue>
    </source>
</reference>
<name>A0AAP0NLL3_9MAGN</name>
<proteinExistence type="predicted"/>
<sequence>MGSNESVGDEKEDYLSFMHQFDLQIPEIQLQISIFSLISQQCSWLNLHVLINHLIYIKMRCIFNP</sequence>
<evidence type="ECO:0000313" key="2">
    <source>
        <dbReference type="Proteomes" id="UP001419268"/>
    </source>
</evidence>